<evidence type="ECO:0000256" key="12">
    <source>
        <dbReference type="SAM" id="MobiDB-lite"/>
    </source>
</evidence>
<evidence type="ECO:0000256" key="3">
    <source>
        <dbReference type="ARBA" id="ARBA00020987"/>
    </source>
</evidence>
<reference evidence="15" key="1">
    <citation type="submission" date="2010-08" db="EMBL/GenBank/DDBJ databases">
        <authorList>
            <consortium name="Caenorhabditis japonica Sequencing Consortium"/>
            <person name="Wilson R.K."/>
        </authorList>
    </citation>
    <scope>NUCLEOTIDE SEQUENCE [LARGE SCALE GENOMIC DNA]</scope>
    <source>
        <strain evidence="15">DF5081</strain>
    </source>
</reference>
<sequence>MAHFGKNCGKFELIEGDFLNPKFKKLITEEATVIFINNYAFGPDLMFNITNELLQELKHGTRIVTTKPFGSNKREITYRSTSDITAMSDTVQMRSVEHCVSWTANKVDFWLTTMDHTKLIKYYEDELHKKNSSARDPKLLNSTESTETRSAKRNETRTAIKSRCFCPIVLLKYRMSRVQKTHVLTKKACKIIMLWL</sequence>
<evidence type="ECO:0000256" key="1">
    <source>
        <dbReference type="ARBA" id="ARBA00004123"/>
    </source>
</evidence>
<dbReference type="GO" id="GO:0032259">
    <property type="term" value="P:methylation"/>
    <property type="evidence" value="ECO:0007669"/>
    <property type="project" value="UniProtKB-KW"/>
</dbReference>
<dbReference type="FunFam" id="3.40.50.150:FF:000033">
    <property type="entry name" value="Histone-lysine N-methyltransferase, H3 lysine-79 specific"/>
    <property type="match status" value="1"/>
</dbReference>
<dbReference type="PANTHER" id="PTHR21451:SF0">
    <property type="entry name" value="HISTONE-LYSINE N-METHYLTRANSFERASE, H3 LYSINE-79 SPECIFIC"/>
    <property type="match status" value="1"/>
</dbReference>
<accession>A0A8R1EDD4</accession>
<evidence type="ECO:0000256" key="9">
    <source>
        <dbReference type="ARBA" id="ARBA00029821"/>
    </source>
</evidence>
<evidence type="ECO:0000256" key="7">
    <source>
        <dbReference type="ARBA" id="ARBA00022853"/>
    </source>
</evidence>
<dbReference type="GO" id="GO:0006281">
    <property type="term" value="P:DNA repair"/>
    <property type="evidence" value="ECO:0007669"/>
    <property type="project" value="TreeGrafter"/>
</dbReference>
<dbReference type="Gene3D" id="3.40.50.150">
    <property type="entry name" value="Vaccinia Virus protein VP39"/>
    <property type="match status" value="1"/>
</dbReference>
<dbReference type="AlphaFoldDB" id="A0A8R1EDD4"/>
<feature type="domain" description="DOT1" evidence="13">
    <location>
        <begin position="1"/>
        <end position="127"/>
    </location>
</feature>
<dbReference type="EnsemblMetazoa" id="CJA31373.1">
    <property type="protein sequence ID" value="CJA31373.1"/>
    <property type="gene ID" value="WBGene00207220"/>
</dbReference>
<dbReference type="InterPro" id="IPR030445">
    <property type="entry name" value="H3-K79_meTrfase"/>
</dbReference>
<evidence type="ECO:0000313" key="15">
    <source>
        <dbReference type="Proteomes" id="UP000005237"/>
    </source>
</evidence>
<comment type="subcellular location">
    <subcellularLocation>
        <location evidence="1 11">Nucleus</location>
    </subcellularLocation>
</comment>
<keyword evidence="8 11" id="KW-0539">Nucleus</keyword>
<keyword evidence="15" id="KW-1185">Reference proteome</keyword>
<evidence type="ECO:0000256" key="11">
    <source>
        <dbReference type="RuleBase" id="RU271113"/>
    </source>
</evidence>
<evidence type="ECO:0000313" key="14">
    <source>
        <dbReference type="EnsemblMetazoa" id="CJA31373.1"/>
    </source>
</evidence>
<protein>
    <recommendedName>
        <fullName evidence="3 11">Histone-lysine N-methyltransferase, H3 lysine-79 specific</fullName>
        <ecNumber evidence="2 11">2.1.1.360</ecNumber>
    </recommendedName>
    <alternativeName>
        <fullName evidence="9 11">Histone H3-K79 methyltransferase</fullName>
    </alternativeName>
</protein>
<keyword evidence="7 11" id="KW-0156">Chromatin regulator</keyword>
<dbReference type="SUPFAM" id="SSF53335">
    <property type="entry name" value="S-adenosyl-L-methionine-dependent methyltransferases"/>
    <property type="match status" value="1"/>
</dbReference>
<reference evidence="14" key="2">
    <citation type="submission" date="2022-06" db="UniProtKB">
        <authorList>
            <consortium name="EnsemblMetazoa"/>
        </authorList>
    </citation>
    <scope>IDENTIFICATION</scope>
    <source>
        <strain evidence="14">DF5081</strain>
    </source>
</reference>
<comment type="miscellaneous">
    <text evidence="11">In contrast to other lysine histone methyltransferases, it does not contain a SET domain, suggesting the existence of another mechanism for methylation of lysine residues of histones.</text>
</comment>
<evidence type="ECO:0000256" key="6">
    <source>
        <dbReference type="ARBA" id="ARBA00022691"/>
    </source>
</evidence>
<dbReference type="GO" id="GO:0000077">
    <property type="term" value="P:DNA damage checkpoint signaling"/>
    <property type="evidence" value="ECO:0007669"/>
    <property type="project" value="TreeGrafter"/>
</dbReference>
<evidence type="ECO:0000256" key="2">
    <source>
        <dbReference type="ARBA" id="ARBA00012190"/>
    </source>
</evidence>
<dbReference type="InterPro" id="IPR025789">
    <property type="entry name" value="DOT1_dom"/>
</dbReference>
<dbReference type="InterPro" id="IPR029063">
    <property type="entry name" value="SAM-dependent_MTases_sf"/>
</dbReference>
<evidence type="ECO:0000256" key="8">
    <source>
        <dbReference type="ARBA" id="ARBA00023242"/>
    </source>
</evidence>
<evidence type="ECO:0000256" key="5">
    <source>
        <dbReference type="ARBA" id="ARBA00022679"/>
    </source>
</evidence>
<keyword evidence="5 11" id="KW-0808">Transferase</keyword>
<evidence type="ECO:0000256" key="4">
    <source>
        <dbReference type="ARBA" id="ARBA00022603"/>
    </source>
</evidence>
<proteinExistence type="inferred from homology"/>
<evidence type="ECO:0000256" key="10">
    <source>
        <dbReference type="ARBA" id="ARBA00047770"/>
    </source>
</evidence>
<feature type="compositionally biased region" description="Basic and acidic residues" evidence="12">
    <location>
        <begin position="146"/>
        <end position="155"/>
    </location>
</feature>
<keyword evidence="6 11" id="KW-0949">S-adenosyl-L-methionine</keyword>
<keyword evidence="4 11" id="KW-0489">Methyltransferase</keyword>
<comment type="similarity">
    <text evidence="11">Belongs to the class I-like SAM-binding methyltransferase superfamily. DOT1 family.</text>
</comment>
<dbReference type="EC" id="2.1.1.360" evidence="2 11"/>
<dbReference type="GO" id="GO:0035097">
    <property type="term" value="C:histone methyltransferase complex"/>
    <property type="evidence" value="ECO:0007669"/>
    <property type="project" value="UniProtKB-ARBA"/>
</dbReference>
<comment type="catalytic activity">
    <reaction evidence="10 11">
        <text>L-lysyl(79)-[histone H3] + 3 S-adenosyl-L-methionine = N(6),N(6),N(6)-trimethyl-L-lysyl(79)-[histone H3] + 3 S-adenosyl-L-homocysteine + 3 H(+)</text>
        <dbReference type="Rhea" id="RHEA:60328"/>
        <dbReference type="Rhea" id="RHEA-COMP:15549"/>
        <dbReference type="Rhea" id="RHEA-COMP:15552"/>
        <dbReference type="ChEBI" id="CHEBI:15378"/>
        <dbReference type="ChEBI" id="CHEBI:29969"/>
        <dbReference type="ChEBI" id="CHEBI:57856"/>
        <dbReference type="ChEBI" id="CHEBI:59789"/>
        <dbReference type="ChEBI" id="CHEBI:61961"/>
        <dbReference type="EC" id="2.1.1.360"/>
    </reaction>
</comment>
<dbReference type="Proteomes" id="UP000005237">
    <property type="component" value="Unassembled WGS sequence"/>
</dbReference>
<organism evidence="14 15">
    <name type="scientific">Caenorhabditis japonica</name>
    <dbReference type="NCBI Taxonomy" id="281687"/>
    <lineage>
        <taxon>Eukaryota</taxon>
        <taxon>Metazoa</taxon>
        <taxon>Ecdysozoa</taxon>
        <taxon>Nematoda</taxon>
        <taxon>Chromadorea</taxon>
        <taxon>Rhabditida</taxon>
        <taxon>Rhabditina</taxon>
        <taxon>Rhabditomorpha</taxon>
        <taxon>Rhabditoidea</taxon>
        <taxon>Rhabditidae</taxon>
        <taxon>Peloderinae</taxon>
        <taxon>Caenorhabditis</taxon>
    </lineage>
</organism>
<name>A0A8R1EDD4_CAEJA</name>
<comment type="function">
    <text evidence="11">Histone methyltransferase that specifically trimethylates histone H3 to form H3K79me3. This methylation is required for telomere silencing and for the pachytene checkpoint during the meiotic cell cycle by allowing the recruitment of RAD9 to double strand breaks. Nucleosomes are preferred as substrate compared to free histone.</text>
</comment>
<dbReference type="Pfam" id="PF08123">
    <property type="entry name" value="DOT1"/>
    <property type="match status" value="1"/>
</dbReference>
<dbReference type="PROSITE" id="PS51569">
    <property type="entry name" value="DOT1"/>
    <property type="match status" value="1"/>
</dbReference>
<dbReference type="GO" id="GO:0140956">
    <property type="term" value="F:histone H3K79 trimethyltransferase activity"/>
    <property type="evidence" value="ECO:0007669"/>
    <property type="project" value="UniProtKB-EC"/>
</dbReference>
<dbReference type="PANTHER" id="PTHR21451">
    <property type="entry name" value="HISTONE H3 METHYLTRANSFERASE"/>
    <property type="match status" value="1"/>
</dbReference>
<evidence type="ECO:0000259" key="13">
    <source>
        <dbReference type="PROSITE" id="PS51569"/>
    </source>
</evidence>
<feature type="region of interest" description="Disordered" evidence="12">
    <location>
        <begin position="133"/>
        <end position="155"/>
    </location>
</feature>